<reference evidence="2 3" key="1">
    <citation type="submission" date="2019-06" db="EMBL/GenBank/DDBJ databases">
        <title>Aeromicrobium sp. nov., isolated from a maize field.</title>
        <authorList>
            <person name="Lin S.-Y."/>
            <person name="Tsai C.-F."/>
            <person name="Young C.-C."/>
        </authorList>
    </citation>
    <scope>NUCLEOTIDE SEQUENCE [LARGE SCALE GENOMIC DNA]</scope>
    <source>
        <strain evidence="2 3">CC-CFT486</strain>
    </source>
</reference>
<accession>A0A5C8NQI2</accession>
<dbReference type="Proteomes" id="UP000321571">
    <property type="component" value="Unassembled WGS sequence"/>
</dbReference>
<dbReference type="Gene3D" id="1.20.1280.290">
    <property type="match status" value="1"/>
</dbReference>
<keyword evidence="3" id="KW-1185">Reference proteome</keyword>
<sequence length="99" mass="10922">MTSAPTVAGSLATVVFASATLPMLLKAYRSRDLSSYSTGNLVLANVGNALYAVYVFHLPPGPLWALHAFNVTTTGLMLYWRRRYARRPGERPPELVLVR</sequence>
<keyword evidence="1" id="KW-0812">Transmembrane</keyword>
<evidence type="ECO:0008006" key="4">
    <source>
        <dbReference type="Google" id="ProtNLM"/>
    </source>
</evidence>
<keyword evidence="1" id="KW-1133">Transmembrane helix</keyword>
<comment type="caution">
    <text evidence="2">The sequence shown here is derived from an EMBL/GenBank/DDBJ whole genome shotgun (WGS) entry which is preliminary data.</text>
</comment>
<dbReference type="AlphaFoldDB" id="A0A5C8NQI2"/>
<feature type="transmembrane region" description="Helical" evidence="1">
    <location>
        <begin position="37"/>
        <end position="57"/>
    </location>
</feature>
<evidence type="ECO:0000313" key="2">
    <source>
        <dbReference type="EMBL" id="TXL63350.1"/>
    </source>
</evidence>
<dbReference type="EMBL" id="VDUX01000001">
    <property type="protein sequence ID" value="TXL63350.1"/>
    <property type="molecule type" value="Genomic_DNA"/>
</dbReference>
<proteinExistence type="predicted"/>
<feature type="transmembrane region" description="Helical" evidence="1">
    <location>
        <begin position="6"/>
        <end position="25"/>
    </location>
</feature>
<name>A0A5C8NQI2_9ACTN</name>
<gene>
    <name evidence="2" type="ORF">FHP06_02910</name>
</gene>
<protein>
    <recommendedName>
        <fullName evidence="4">PQ-loop repeat-containing protein</fullName>
    </recommendedName>
</protein>
<organism evidence="2 3">
    <name type="scientific">Aeromicrobium terrae</name>
    <dbReference type="NCBI Taxonomy" id="2498846"/>
    <lineage>
        <taxon>Bacteria</taxon>
        <taxon>Bacillati</taxon>
        <taxon>Actinomycetota</taxon>
        <taxon>Actinomycetes</taxon>
        <taxon>Propionibacteriales</taxon>
        <taxon>Nocardioidaceae</taxon>
        <taxon>Aeromicrobium</taxon>
    </lineage>
</organism>
<feature type="transmembrane region" description="Helical" evidence="1">
    <location>
        <begin position="63"/>
        <end position="80"/>
    </location>
</feature>
<evidence type="ECO:0000313" key="3">
    <source>
        <dbReference type="Proteomes" id="UP000321571"/>
    </source>
</evidence>
<evidence type="ECO:0000256" key="1">
    <source>
        <dbReference type="SAM" id="Phobius"/>
    </source>
</evidence>
<dbReference type="OrthoDB" id="4569898at2"/>
<keyword evidence="1" id="KW-0472">Membrane</keyword>